<sequence>MFTSSAFSQTDNLNSWYQYTVSAKLNEKWSATALSQYRSYDVVKDGRLFLVSGYLERNFKNGISPAAGYMFLILEPYTDVMEKKIRYENRPYQQLTIRNKMGNVSVMHRYRAEERFLTNPDDFILRLRYLISLKFPLYKNDGTEVLYGIFKNEIRMNVVKDEQFDSNRITAGLGINLGKNSSLELGFINQVGADDTANYTVVSFKNNFDFSKNND</sequence>
<evidence type="ECO:0000313" key="1">
    <source>
        <dbReference type="EMBL" id="KAA5535650.1"/>
    </source>
</evidence>
<dbReference type="InterPro" id="IPR019619">
    <property type="entry name" value="DUF2490"/>
</dbReference>
<keyword evidence="2" id="KW-1185">Reference proteome</keyword>
<proteinExistence type="predicted"/>
<dbReference type="EMBL" id="VWSG01000004">
    <property type="protein sequence ID" value="KAA5535650.1"/>
    <property type="molecule type" value="Genomic_DNA"/>
</dbReference>
<accession>A0A5M6CMK4</accession>
<dbReference type="Pfam" id="PF10677">
    <property type="entry name" value="DUF2490"/>
    <property type="match status" value="1"/>
</dbReference>
<organism evidence="1 2">
    <name type="scientific">Paenimyroides baculatum</name>
    <dbReference type="NCBI Taxonomy" id="2608000"/>
    <lineage>
        <taxon>Bacteria</taxon>
        <taxon>Pseudomonadati</taxon>
        <taxon>Bacteroidota</taxon>
        <taxon>Flavobacteriia</taxon>
        <taxon>Flavobacteriales</taxon>
        <taxon>Flavobacteriaceae</taxon>
        <taxon>Paenimyroides</taxon>
    </lineage>
</organism>
<reference evidence="1 2" key="1">
    <citation type="submission" date="2019-09" db="EMBL/GenBank/DDBJ databases">
        <title>Genome sequence and assembly of Flavobacterium sp.</title>
        <authorList>
            <person name="Chhetri G."/>
        </authorList>
    </citation>
    <scope>NUCLEOTIDE SEQUENCE [LARGE SCALE GENOMIC DNA]</scope>
    <source>
        <strain evidence="1 2">SNL9</strain>
    </source>
</reference>
<evidence type="ECO:0000313" key="2">
    <source>
        <dbReference type="Proteomes" id="UP000325141"/>
    </source>
</evidence>
<gene>
    <name evidence="1" type="ORF">F0460_07155</name>
</gene>
<dbReference type="Proteomes" id="UP000325141">
    <property type="component" value="Unassembled WGS sequence"/>
</dbReference>
<comment type="caution">
    <text evidence="1">The sequence shown here is derived from an EMBL/GenBank/DDBJ whole genome shotgun (WGS) entry which is preliminary data.</text>
</comment>
<name>A0A5M6CMK4_9FLAO</name>
<protein>
    <submittedName>
        <fullName evidence="1">DUF2490 domain-containing protein</fullName>
    </submittedName>
</protein>
<dbReference type="AlphaFoldDB" id="A0A5M6CMK4"/>